<dbReference type="GO" id="GO:0020037">
    <property type="term" value="F:heme binding"/>
    <property type="evidence" value="ECO:0007669"/>
    <property type="project" value="TreeGrafter"/>
</dbReference>
<dbReference type="GO" id="GO:0048039">
    <property type="term" value="F:ubiquinone binding"/>
    <property type="evidence" value="ECO:0007669"/>
    <property type="project" value="TreeGrafter"/>
</dbReference>
<dbReference type="HOGENOM" id="CLU_096618_0_1_1"/>
<dbReference type="SUPFAM" id="SSF81343">
    <property type="entry name" value="Fumarate reductase respiratory complex transmembrane subunits"/>
    <property type="match status" value="1"/>
</dbReference>
<dbReference type="EMBL" id="KE503206">
    <property type="protein sequence ID" value="EPX74494.1"/>
    <property type="molecule type" value="Genomic_DNA"/>
</dbReference>
<dbReference type="InterPro" id="IPR034804">
    <property type="entry name" value="SQR/QFR_C/D"/>
</dbReference>
<dbReference type="Proteomes" id="UP000016088">
    <property type="component" value="Unassembled WGS sequence"/>
</dbReference>
<keyword evidence="8 12" id="KW-0496">Mitochondrion</keyword>
<evidence type="ECO:0000256" key="7">
    <source>
        <dbReference type="ARBA" id="ARBA00022989"/>
    </source>
</evidence>
<dbReference type="Pfam" id="PF05328">
    <property type="entry name" value="CybS"/>
    <property type="match status" value="1"/>
</dbReference>
<proteinExistence type="inferred from homology"/>
<feature type="binding site" description="axial binding residue" evidence="11">
    <location>
        <position position="99"/>
    </location>
    <ligand>
        <name>heme b</name>
        <dbReference type="ChEBI" id="CHEBI:60344"/>
        <note>ligand shared with SDHC</note>
    </ligand>
    <ligandPart>
        <name>Fe</name>
        <dbReference type="ChEBI" id="CHEBI:18248"/>
    </ligandPart>
</feature>
<dbReference type="InterPro" id="IPR007992">
    <property type="entry name" value="CybS"/>
</dbReference>
<evidence type="ECO:0000256" key="4">
    <source>
        <dbReference type="ARBA" id="ARBA00022692"/>
    </source>
</evidence>
<comment type="subcellular location">
    <subcellularLocation>
        <location evidence="1 12">Mitochondrion inner membrane</location>
        <topology evidence="1 12">Multi-pass membrane protein</topology>
    </subcellularLocation>
</comment>
<keyword evidence="7" id="KW-1133">Transmembrane helix</keyword>
<dbReference type="GO" id="GO:0098796">
    <property type="term" value="C:membrane protein complex"/>
    <property type="evidence" value="ECO:0007669"/>
    <property type="project" value="UniProtKB-ARBA"/>
</dbReference>
<gene>
    <name evidence="13" type="ORF">SOCG_01978</name>
</gene>
<protein>
    <recommendedName>
        <fullName evidence="12">Succinate dehydrogenase [ubiquinone] cytochrome b small subunit</fullName>
    </recommendedName>
</protein>
<evidence type="ECO:0000256" key="2">
    <source>
        <dbReference type="ARBA" id="ARBA00007294"/>
    </source>
</evidence>
<dbReference type="VEuPathDB" id="FungiDB:SOCG_01978"/>
<evidence type="ECO:0000256" key="9">
    <source>
        <dbReference type="ARBA" id="ARBA00023136"/>
    </source>
</evidence>
<dbReference type="GeneID" id="25030956"/>
<dbReference type="eggNOG" id="KOG4097">
    <property type="taxonomic scope" value="Eukaryota"/>
</dbReference>
<dbReference type="OMA" id="SEGSYHW"/>
<evidence type="ECO:0000256" key="10">
    <source>
        <dbReference type="PIRSR" id="PIRSR607992-1"/>
    </source>
</evidence>
<dbReference type="FunFam" id="1.20.1300.10:FF:000007">
    <property type="entry name" value="Succinate dehydrogenase [ubiquinone] cytochrome b small subunit"/>
    <property type="match status" value="1"/>
</dbReference>
<feature type="binding site" evidence="10">
    <location>
        <position position="111"/>
    </location>
    <ligand>
        <name>a ubiquinone</name>
        <dbReference type="ChEBI" id="CHEBI:16389"/>
        <note>ligand shared with IP/SDHB</note>
    </ligand>
</feature>
<dbReference type="Gene3D" id="1.20.1300.10">
    <property type="entry name" value="Fumarate reductase/succinate dehydrogenase, transmembrane subunit"/>
    <property type="match status" value="1"/>
</dbReference>
<keyword evidence="6 12" id="KW-0809">Transit peptide</keyword>
<evidence type="ECO:0000256" key="12">
    <source>
        <dbReference type="RuleBase" id="RU364031"/>
    </source>
</evidence>
<keyword evidence="3" id="KW-0813">Transport</keyword>
<sequence>MLQTRLGFGALRQSSVFFAARPFTSSAVRQIFPPPPQSIKGTVNDAAVFPPPSKFHGSYHWNFERIVAIGMVPQVVMPLFAGTSHPILDAALACTMITHAHLGFESCVIDYFPKRRFHRIGPLVHWILRGFTVLTFIGVYEFNTNDIGLTEGIKKLWKA</sequence>
<evidence type="ECO:0000256" key="3">
    <source>
        <dbReference type="ARBA" id="ARBA00022448"/>
    </source>
</evidence>
<evidence type="ECO:0000313" key="13">
    <source>
        <dbReference type="EMBL" id="EPX74494.1"/>
    </source>
</evidence>
<dbReference type="GO" id="GO:0046872">
    <property type="term" value="F:metal ion binding"/>
    <property type="evidence" value="ECO:0007669"/>
    <property type="project" value="UniProtKB-KW"/>
</dbReference>
<keyword evidence="11" id="KW-0479">Metal-binding</keyword>
<accession>S9RKJ2</accession>
<dbReference type="GO" id="GO:0005743">
    <property type="term" value="C:mitochondrial inner membrane"/>
    <property type="evidence" value="ECO:0007669"/>
    <property type="project" value="UniProtKB-SubCell"/>
</dbReference>
<dbReference type="OrthoDB" id="18577at2759"/>
<keyword evidence="5 12" id="KW-0999">Mitochondrion inner membrane</keyword>
<dbReference type="GO" id="GO:0006121">
    <property type="term" value="P:mitochondrial electron transport, succinate to ubiquinone"/>
    <property type="evidence" value="ECO:0007669"/>
    <property type="project" value="TreeGrafter"/>
</dbReference>
<evidence type="ECO:0000256" key="1">
    <source>
        <dbReference type="ARBA" id="ARBA00004448"/>
    </source>
</evidence>
<evidence type="ECO:0000256" key="6">
    <source>
        <dbReference type="ARBA" id="ARBA00022946"/>
    </source>
</evidence>
<name>S9RKJ2_SCHOY</name>
<dbReference type="CDD" id="cd03496">
    <property type="entry name" value="SQR_TypeC_CybS"/>
    <property type="match status" value="1"/>
</dbReference>
<dbReference type="PANTHER" id="PTHR13337">
    <property type="entry name" value="SUCCINATE DEHYDROGENASE"/>
    <property type="match status" value="1"/>
</dbReference>
<organism evidence="13 14">
    <name type="scientific">Schizosaccharomyces octosporus (strain yFS286)</name>
    <name type="common">Fission yeast</name>
    <name type="synonym">Octosporomyces octosporus</name>
    <dbReference type="NCBI Taxonomy" id="483514"/>
    <lineage>
        <taxon>Eukaryota</taxon>
        <taxon>Fungi</taxon>
        <taxon>Dikarya</taxon>
        <taxon>Ascomycota</taxon>
        <taxon>Taphrinomycotina</taxon>
        <taxon>Schizosaccharomycetes</taxon>
        <taxon>Schizosaccharomycetales</taxon>
        <taxon>Schizosaccharomycetaceae</taxon>
        <taxon>Schizosaccharomyces</taxon>
    </lineage>
</organism>
<reference evidence="13 14" key="1">
    <citation type="journal article" date="2011" name="Science">
        <title>Comparative functional genomics of the fission yeasts.</title>
        <authorList>
            <person name="Rhind N."/>
            <person name="Chen Z."/>
            <person name="Yassour M."/>
            <person name="Thompson D.A."/>
            <person name="Haas B.J."/>
            <person name="Habib N."/>
            <person name="Wapinski I."/>
            <person name="Roy S."/>
            <person name="Lin M.F."/>
            <person name="Heiman D.I."/>
            <person name="Young S.K."/>
            <person name="Furuya K."/>
            <person name="Guo Y."/>
            <person name="Pidoux A."/>
            <person name="Chen H.M."/>
            <person name="Robbertse B."/>
            <person name="Goldberg J.M."/>
            <person name="Aoki K."/>
            <person name="Bayne E.H."/>
            <person name="Berlin A.M."/>
            <person name="Desjardins C.A."/>
            <person name="Dobbs E."/>
            <person name="Dukaj L."/>
            <person name="Fan L."/>
            <person name="FitzGerald M.G."/>
            <person name="French C."/>
            <person name="Gujja S."/>
            <person name="Hansen K."/>
            <person name="Keifenheim D."/>
            <person name="Levin J.Z."/>
            <person name="Mosher R.A."/>
            <person name="Mueller C.A."/>
            <person name="Pfiffner J."/>
            <person name="Priest M."/>
            <person name="Russ C."/>
            <person name="Smialowska A."/>
            <person name="Swoboda P."/>
            <person name="Sykes S.M."/>
            <person name="Vaughn M."/>
            <person name="Vengrova S."/>
            <person name="Yoder R."/>
            <person name="Zeng Q."/>
            <person name="Allshire R."/>
            <person name="Baulcombe D."/>
            <person name="Birren B.W."/>
            <person name="Brown W."/>
            <person name="Ekwall K."/>
            <person name="Kellis M."/>
            <person name="Leatherwood J."/>
            <person name="Levin H."/>
            <person name="Margalit H."/>
            <person name="Martienssen R."/>
            <person name="Nieduszynski C.A."/>
            <person name="Spatafora J.W."/>
            <person name="Friedman N."/>
            <person name="Dalgaard J.Z."/>
            <person name="Baumann P."/>
            <person name="Niki H."/>
            <person name="Regev A."/>
            <person name="Nusbaum C."/>
        </authorList>
    </citation>
    <scope>NUCLEOTIDE SEQUENCE [LARGE SCALE GENOMIC DNA]</scope>
    <source>
        <strain evidence="14">yFS286</strain>
    </source>
</reference>
<comment type="similarity">
    <text evidence="2 12">Belongs to the CybS family.</text>
</comment>
<keyword evidence="14" id="KW-1185">Reference proteome</keyword>
<evidence type="ECO:0000256" key="8">
    <source>
        <dbReference type="ARBA" id="ARBA00023128"/>
    </source>
</evidence>
<dbReference type="AlphaFoldDB" id="S9RKJ2"/>
<dbReference type="PANTHER" id="PTHR13337:SF2">
    <property type="entry name" value="SUCCINATE DEHYDROGENASE [UBIQUINONE] CYTOCHROME B SMALL SUBUNIT, MITOCHONDRIAL"/>
    <property type="match status" value="1"/>
</dbReference>
<evidence type="ECO:0000256" key="5">
    <source>
        <dbReference type="ARBA" id="ARBA00022792"/>
    </source>
</evidence>
<keyword evidence="11" id="KW-0408">Iron</keyword>
<evidence type="ECO:0000313" key="14">
    <source>
        <dbReference type="Proteomes" id="UP000016088"/>
    </source>
</evidence>
<evidence type="ECO:0000256" key="11">
    <source>
        <dbReference type="PIRSR" id="PIRSR607992-2"/>
    </source>
</evidence>
<dbReference type="RefSeq" id="XP_013015926.1">
    <property type="nucleotide sequence ID" value="XM_013160472.1"/>
</dbReference>
<dbReference type="GO" id="GO:0006099">
    <property type="term" value="P:tricarboxylic acid cycle"/>
    <property type="evidence" value="ECO:0007669"/>
    <property type="project" value="TreeGrafter"/>
</dbReference>
<keyword evidence="9 12" id="KW-0472">Membrane</keyword>
<keyword evidence="4" id="KW-0812">Transmembrane</keyword>